<keyword evidence="1" id="KW-0732">Signal</keyword>
<feature type="chain" id="PRO_5021293039" evidence="1">
    <location>
        <begin position="22"/>
        <end position="118"/>
    </location>
</feature>
<reference evidence="2 3" key="1">
    <citation type="journal article" date="2018" name="Science">
        <title>The opium poppy genome and morphinan production.</title>
        <authorList>
            <person name="Guo L."/>
            <person name="Winzer T."/>
            <person name="Yang X."/>
            <person name="Li Y."/>
            <person name="Ning Z."/>
            <person name="He Z."/>
            <person name="Teodor R."/>
            <person name="Lu Y."/>
            <person name="Bowser T.A."/>
            <person name="Graham I.A."/>
            <person name="Ye K."/>
        </authorList>
    </citation>
    <scope>NUCLEOTIDE SEQUENCE [LARGE SCALE GENOMIC DNA]</scope>
    <source>
        <strain evidence="3">cv. HN1</strain>
        <tissue evidence="2">Leaves</tissue>
    </source>
</reference>
<dbReference type="Proteomes" id="UP000316621">
    <property type="component" value="Chromosome 1"/>
</dbReference>
<evidence type="ECO:0000313" key="3">
    <source>
        <dbReference type="Proteomes" id="UP000316621"/>
    </source>
</evidence>
<evidence type="ECO:0000256" key="1">
    <source>
        <dbReference type="SAM" id="SignalP"/>
    </source>
</evidence>
<sequence length="118" mass="12860">MHMGIGLKSFKVLGLLRVVVAVLTTSKVTSILLHQSAGIVAPVSKCMVDAFRITIWNEGFGALGKSSIGEGQAFFQADNRSRSPIDLYAFKAIPWCSMAYLFCVEPSRASHVILNNTR</sequence>
<feature type="signal peptide" evidence="1">
    <location>
        <begin position="1"/>
        <end position="21"/>
    </location>
</feature>
<dbReference type="EMBL" id="CM010715">
    <property type="protein sequence ID" value="RZC46349.1"/>
    <property type="molecule type" value="Genomic_DNA"/>
</dbReference>
<name>A0A4Y7IG02_PAPSO</name>
<dbReference type="Gramene" id="RZC46349">
    <property type="protein sequence ID" value="RZC46349"/>
    <property type="gene ID" value="C5167_039299"/>
</dbReference>
<organism evidence="2 3">
    <name type="scientific">Papaver somniferum</name>
    <name type="common">Opium poppy</name>
    <dbReference type="NCBI Taxonomy" id="3469"/>
    <lineage>
        <taxon>Eukaryota</taxon>
        <taxon>Viridiplantae</taxon>
        <taxon>Streptophyta</taxon>
        <taxon>Embryophyta</taxon>
        <taxon>Tracheophyta</taxon>
        <taxon>Spermatophyta</taxon>
        <taxon>Magnoliopsida</taxon>
        <taxon>Ranunculales</taxon>
        <taxon>Papaveraceae</taxon>
        <taxon>Papaveroideae</taxon>
        <taxon>Papaver</taxon>
    </lineage>
</organism>
<proteinExistence type="predicted"/>
<protein>
    <submittedName>
        <fullName evidence="2">Uncharacterized protein</fullName>
    </submittedName>
</protein>
<dbReference type="AlphaFoldDB" id="A0A4Y7IG02"/>
<keyword evidence="3" id="KW-1185">Reference proteome</keyword>
<accession>A0A4Y7IG02</accession>
<evidence type="ECO:0000313" key="2">
    <source>
        <dbReference type="EMBL" id="RZC46349.1"/>
    </source>
</evidence>
<gene>
    <name evidence="2" type="ORF">C5167_039299</name>
</gene>